<evidence type="ECO:0000256" key="2">
    <source>
        <dbReference type="ARBA" id="ARBA00007260"/>
    </source>
</evidence>
<dbReference type="InterPro" id="IPR009866">
    <property type="entry name" value="NADH_UbQ_OxRdtase_NDUFB4_su"/>
</dbReference>
<dbReference type="AlphaFoldDB" id="A0AAD9CUI6"/>
<keyword evidence="9 14" id="KW-1133">Transmembrane helix</keyword>
<evidence type="ECO:0000256" key="13">
    <source>
        <dbReference type="ARBA" id="ARBA00030987"/>
    </source>
</evidence>
<organism evidence="15 16">
    <name type="scientific">Papiliotrema laurentii</name>
    <name type="common">Cryptococcus laurentii</name>
    <dbReference type="NCBI Taxonomy" id="5418"/>
    <lineage>
        <taxon>Eukaryota</taxon>
        <taxon>Fungi</taxon>
        <taxon>Dikarya</taxon>
        <taxon>Basidiomycota</taxon>
        <taxon>Agaricomycotina</taxon>
        <taxon>Tremellomycetes</taxon>
        <taxon>Tremellales</taxon>
        <taxon>Rhynchogastremaceae</taxon>
        <taxon>Papiliotrema</taxon>
    </lineage>
</organism>
<keyword evidence="11 14" id="KW-0472">Membrane</keyword>
<evidence type="ECO:0000256" key="9">
    <source>
        <dbReference type="ARBA" id="ARBA00022989"/>
    </source>
</evidence>
<dbReference type="PANTHER" id="PTHR39476">
    <property type="entry name" value="NADH:UBIQUINONE OXIDOREDUCTASE 6.6KD SUBUNIT"/>
    <property type="match status" value="1"/>
</dbReference>
<evidence type="ECO:0000256" key="7">
    <source>
        <dbReference type="ARBA" id="ARBA00022792"/>
    </source>
</evidence>
<evidence type="ECO:0000256" key="5">
    <source>
        <dbReference type="ARBA" id="ARBA00022660"/>
    </source>
</evidence>
<keyword evidence="4" id="KW-0813">Transport</keyword>
<protein>
    <recommendedName>
        <fullName evidence="3">NADH dehydrogenase [ubiquinone] 1 beta subcomplex subunit 4</fullName>
    </recommendedName>
    <alternativeName>
        <fullName evidence="12">Complex I-B15</fullName>
    </alternativeName>
    <alternativeName>
        <fullName evidence="13">NADH-ubiquinone oxidoreductase B15 subunit</fullName>
    </alternativeName>
</protein>
<dbReference type="Pfam" id="PF07225">
    <property type="entry name" value="NDUF_B4"/>
    <property type="match status" value="1"/>
</dbReference>
<evidence type="ECO:0000256" key="11">
    <source>
        <dbReference type="ARBA" id="ARBA00023136"/>
    </source>
</evidence>
<dbReference type="GO" id="GO:0005743">
    <property type="term" value="C:mitochondrial inner membrane"/>
    <property type="evidence" value="ECO:0007669"/>
    <property type="project" value="UniProtKB-SubCell"/>
</dbReference>
<keyword evidence="7" id="KW-0999">Mitochondrion inner membrane</keyword>
<evidence type="ECO:0000256" key="4">
    <source>
        <dbReference type="ARBA" id="ARBA00022448"/>
    </source>
</evidence>
<dbReference type="Proteomes" id="UP001182556">
    <property type="component" value="Unassembled WGS sequence"/>
</dbReference>
<accession>A0AAD9CUI6</accession>
<evidence type="ECO:0000256" key="14">
    <source>
        <dbReference type="SAM" id="Phobius"/>
    </source>
</evidence>
<keyword evidence="16" id="KW-1185">Reference proteome</keyword>
<dbReference type="EMBL" id="JAODAN010000012">
    <property type="protein sequence ID" value="KAK1920828.1"/>
    <property type="molecule type" value="Genomic_DNA"/>
</dbReference>
<evidence type="ECO:0000313" key="16">
    <source>
        <dbReference type="Proteomes" id="UP001182556"/>
    </source>
</evidence>
<evidence type="ECO:0000256" key="8">
    <source>
        <dbReference type="ARBA" id="ARBA00022982"/>
    </source>
</evidence>
<evidence type="ECO:0000256" key="1">
    <source>
        <dbReference type="ARBA" id="ARBA00004434"/>
    </source>
</evidence>
<keyword evidence="6 14" id="KW-0812">Transmembrane</keyword>
<gene>
    <name evidence="15" type="ORF">DB88DRAFT_501189</name>
</gene>
<evidence type="ECO:0000256" key="3">
    <source>
        <dbReference type="ARBA" id="ARBA00018681"/>
    </source>
</evidence>
<sequence length="88" mass="10420">MGGHGDFHPVKLDPSLERWALMRENVYQHFKWTPRTTRHVMIWGVIIPFATYFTLSHFDRRYDYAGKFKNQSLLRIPPKSAAPESDEQ</sequence>
<reference evidence="15" key="1">
    <citation type="submission" date="2023-02" db="EMBL/GenBank/DDBJ databases">
        <title>Identification and recombinant expression of a fungal hydrolase from Papiliotrema laurentii that hydrolyzes apple cutin and clears colloidal polyester polyurethane.</title>
        <authorList>
            <consortium name="DOE Joint Genome Institute"/>
            <person name="Roman V.A."/>
            <person name="Bojanowski C."/>
            <person name="Crable B.R."/>
            <person name="Wagner D.N."/>
            <person name="Hung C.S."/>
            <person name="Nadeau L.J."/>
            <person name="Schratz L."/>
            <person name="Haridas S."/>
            <person name="Pangilinan J."/>
            <person name="Lipzen A."/>
            <person name="Na H."/>
            <person name="Yan M."/>
            <person name="Ng V."/>
            <person name="Grigoriev I.V."/>
            <person name="Spatafora J.W."/>
            <person name="Barlow D."/>
            <person name="Biffinger J."/>
            <person name="Kelley-Loughnane N."/>
            <person name="Varaljay V.A."/>
            <person name="Crookes-Goodson W.J."/>
        </authorList>
    </citation>
    <scope>NUCLEOTIDE SEQUENCE</scope>
    <source>
        <strain evidence="15">5307AH</strain>
    </source>
</reference>
<dbReference type="PANTHER" id="PTHR39476:SF1">
    <property type="entry name" value="NADH DEHYDROGENASE [UBIQUINONE] 1 BETA SUBCOMPLEX SUBUNIT 4"/>
    <property type="match status" value="1"/>
</dbReference>
<feature type="transmembrane region" description="Helical" evidence="14">
    <location>
        <begin position="40"/>
        <end position="58"/>
    </location>
</feature>
<keyword evidence="5" id="KW-0679">Respiratory chain</keyword>
<evidence type="ECO:0000313" key="15">
    <source>
        <dbReference type="EMBL" id="KAK1920828.1"/>
    </source>
</evidence>
<evidence type="ECO:0000256" key="12">
    <source>
        <dbReference type="ARBA" id="ARBA00030212"/>
    </source>
</evidence>
<keyword evidence="10" id="KW-0496">Mitochondrion</keyword>
<name>A0AAD9CUI6_PAPLA</name>
<keyword evidence="8" id="KW-0249">Electron transport</keyword>
<proteinExistence type="inferred from homology"/>
<comment type="caution">
    <text evidence="15">The sequence shown here is derived from an EMBL/GenBank/DDBJ whole genome shotgun (WGS) entry which is preliminary data.</text>
</comment>
<comment type="subcellular location">
    <subcellularLocation>
        <location evidence="1">Mitochondrion inner membrane</location>
        <topology evidence="1">Single-pass membrane protein</topology>
    </subcellularLocation>
</comment>
<evidence type="ECO:0000256" key="6">
    <source>
        <dbReference type="ARBA" id="ARBA00022692"/>
    </source>
</evidence>
<evidence type="ECO:0000256" key="10">
    <source>
        <dbReference type="ARBA" id="ARBA00023128"/>
    </source>
</evidence>
<comment type="similarity">
    <text evidence="2">Belongs to the complex I NDUFB4 subunit family.</text>
</comment>